<dbReference type="OrthoDB" id="9804819at2"/>
<keyword evidence="4 7" id="KW-0067">ATP-binding</keyword>
<keyword evidence="5" id="KW-0046">Antibiotic resistance</keyword>
<reference evidence="7 8" key="1">
    <citation type="submission" date="2018-10" db="EMBL/GenBank/DDBJ databases">
        <title>Isolation, diversity and antifungal activity of actinobacteria from wheat.</title>
        <authorList>
            <person name="Han C."/>
        </authorList>
    </citation>
    <scope>NUCLEOTIDE SEQUENCE [LARGE SCALE GENOMIC DNA]</scope>
    <source>
        <strain evidence="7 8">NEAU-YY56</strain>
    </source>
</reference>
<keyword evidence="3" id="KW-0547">Nucleotide-binding</keyword>
<organism evidence="7 8">
    <name type="scientific">Cellulomonas triticagri</name>
    <dbReference type="NCBI Taxonomy" id="2483352"/>
    <lineage>
        <taxon>Bacteria</taxon>
        <taxon>Bacillati</taxon>
        <taxon>Actinomycetota</taxon>
        <taxon>Actinomycetes</taxon>
        <taxon>Micrococcales</taxon>
        <taxon>Cellulomonadaceae</taxon>
        <taxon>Cellulomonas</taxon>
    </lineage>
</organism>
<dbReference type="InterPro" id="IPR003593">
    <property type="entry name" value="AAA+_ATPase"/>
</dbReference>
<dbReference type="Proteomes" id="UP000269289">
    <property type="component" value="Unassembled WGS sequence"/>
</dbReference>
<dbReference type="GO" id="GO:0005524">
    <property type="term" value="F:ATP binding"/>
    <property type="evidence" value="ECO:0007669"/>
    <property type="project" value="UniProtKB-KW"/>
</dbReference>
<evidence type="ECO:0000256" key="3">
    <source>
        <dbReference type="ARBA" id="ARBA00022741"/>
    </source>
</evidence>
<keyword evidence="2" id="KW-0813">Transport</keyword>
<dbReference type="GO" id="GO:0016887">
    <property type="term" value="F:ATP hydrolysis activity"/>
    <property type="evidence" value="ECO:0007669"/>
    <property type="project" value="InterPro"/>
</dbReference>
<evidence type="ECO:0000313" key="7">
    <source>
        <dbReference type="EMBL" id="RMI06688.1"/>
    </source>
</evidence>
<keyword evidence="8" id="KW-1185">Reference proteome</keyword>
<dbReference type="GO" id="GO:0005886">
    <property type="term" value="C:plasma membrane"/>
    <property type="evidence" value="ECO:0007669"/>
    <property type="project" value="UniProtKB-SubCell"/>
</dbReference>
<dbReference type="SMART" id="SM00382">
    <property type="entry name" value="AAA"/>
    <property type="match status" value="1"/>
</dbReference>
<evidence type="ECO:0000313" key="8">
    <source>
        <dbReference type="Proteomes" id="UP000269289"/>
    </source>
</evidence>
<accession>A0A3M2J871</accession>
<gene>
    <name evidence="7" type="ORF">EBM89_15625</name>
</gene>
<dbReference type="InterPro" id="IPR050763">
    <property type="entry name" value="ABC_transporter_ATP-binding"/>
</dbReference>
<dbReference type="EMBL" id="RFFI01000099">
    <property type="protein sequence ID" value="RMI06688.1"/>
    <property type="molecule type" value="Genomic_DNA"/>
</dbReference>
<dbReference type="InterPro" id="IPR003439">
    <property type="entry name" value="ABC_transporter-like_ATP-bd"/>
</dbReference>
<dbReference type="PANTHER" id="PTHR42711:SF19">
    <property type="entry name" value="DOXORUBICIN RESISTANCE ATP-BINDING PROTEIN DRRA"/>
    <property type="match status" value="1"/>
</dbReference>
<evidence type="ECO:0000259" key="6">
    <source>
        <dbReference type="PROSITE" id="PS50893"/>
    </source>
</evidence>
<dbReference type="InterPro" id="IPR027417">
    <property type="entry name" value="P-loop_NTPase"/>
</dbReference>
<comment type="subcellular location">
    <subcellularLocation>
        <location evidence="1">Cell membrane</location>
        <topology evidence="1">Peripheral membrane protein</topology>
    </subcellularLocation>
</comment>
<evidence type="ECO:0000256" key="5">
    <source>
        <dbReference type="ARBA" id="ARBA00023251"/>
    </source>
</evidence>
<feature type="domain" description="ABC transporter" evidence="6">
    <location>
        <begin position="14"/>
        <end position="247"/>
    </location>
</feature>
<dbReference type="PROSITE" id="PS50893">
    <property type="entry name" value="ABC_TRANSPORTER_2"/>
    <property type="match status" value="1"/>
</dbReference>
<comment type="caution">
    <text evidence="7">The sequence shown here is derived from an EMBL/GenBank/DDBJ whole genome shotgun (WGS) entry which is preliminary data.</text>
</comment>
<proteinExistence type="predicted"/>
<evidence type="ECO:0000256" key="2">
    <source>
        <dbReference type="ARBA" id="ARBA00022448"/>
    </source>
</evidence>
<evidence type="ECO:0000256" key="1">
    <source>
        <dbReference type="ARBA" id="ARBA00004202"/>
    </source>
</evidence>
<name>A0A3M2J871_9CELL</name>
<dbReference type="Pfam" id="PF00005">
    <property type="entry name" value="ABC_tran"/>
    <property type="match status" value="1"/>
</dbReference>
<dbReference type="GO" id="GO:0046677">
    <property type="term" value="P:response to antibiotic"/>
    <property type="evidence" value="ECO:0007669"/>
    <property type="project" value="UniProtKB-KW"/>
</dbReference>
<dbReference type="Gene3D" id="3.40.50.300">
    <property type="entry name" value="P-loop containing nucleotide triphosphate hydrolases"/>
    <property type="match status" value="1"/>
</dbReference>
<sequence>MRDEENVMGTDDVLTVRGLRKRYRGRTGVQANDGIDLDVAAGQVVGLLGHNGAGKSTLVNQVVGLVLPDAGTIHLDGIDAVAQPHLARARASIQAQANVPITGLTPRRAVELVGRIRGARRPEVRRRTEHLLDALDLGPWADTPAEKVSGGIARLTAFAMTVVAPGRLVVLDEPTNDVDPVRRRLLWQQIRALADDGHAVLLVTHNVREAERVVDRLAILDHGVVLAEDTPAGLTAPLRGALTVEVDLAHDATPTTEPGTTGPAVAWHPAVRPVAATRGRASGTVAADAAPEVVRWAQAEVEAGRLERYALTPASLEDVYVALVGDARPATDAPTPATTPEVAA</sequence>
<evidence type="ECO:0000256" key="4">
    <source>
        <dbReference type="ARBA" id="ARBA00022840"/>
    </source>
</evidence>
<dbReference type="AlphaFoldDB" id="A0A3M2J871"/>
<dbReference type="SUPFAM" id="SSF52540">
    <property type="entry name" value="P-loop containing nucleoside triphosphate hydrolases"/>
    <property type="match status" value="1"/>
</dbReference>
<dbReference type="PANTHER" id="PTHR42711">
    <property type="entry name" value="ABC TRANSPORTER ATP-BINDING PROTEIN"/>
    <property type="match status" value="1"/>
</dbReference>
<protein>
    <submittedName>
        <fullName evidence="7">ABC transporter ATP-binding protein</fullName>
    </submittedName>
</protein>